<dbReference type="OrthoDB" id="422772at2"/>
<dbReference type="Proteomes" id="UP000076925">
    <property type="component" value="Unassembled WGS sequence"/>
</dbReference>
<feature type="transmembrane region" description="Helical" evidence="1">
    <location>
        <begin position="12"/>
        <end position="31"/>
    </location>
</feature>
<gene>
    <name evidence="2" type="ORF">WA1_03455</name>
</gene>
<keyword evidence="1" id="KW-0812">Transmembrane</keyword>
<proteinExistence type="predicted"/>
<comment type="caution">
    <text evidence="2">The sequence shown here is derived from an EMBL/GenBank/DDBJ whole genome shotgun (WGS) entry which is preliminary data.</text>
</comment>
<dbReference type="InterPro" id="IPR019664">
    <property type="entry name" value="Uncharacterised_Ycf51"/>
</dbReference>
<keyword evidence="1" id="KW-0472">Membrane</keyword>
<keyword evidence="1" id="KW-1133">Transmembrane helix</keyword>
<dbReference type="Pfam" id="PF10726">
    <property type="entry name" value="DUF2518"/>
    <property type="match status" value="1"/>
</dbReference>
<feature type="transmembrane region" description="Helical" evidence="1">
    <location>
        <begin position="38"/>
        <end position="58"/>
    </location>
</feature>
<dbReference type="RefSeq" id="WP_026134455.1">
    <property type="nucleotide sequence ID" value="NZ_KQ976354.1"/>
</dbReference>
<dbReference type="EMBL" id="ANNX02000023">
    <property type="protein sequence ID" value="KYC41232.1"/>
    <property type="molecule type" value="Genomic_DNA"/>
</dbReference>
<protein>
    <submittedName>
        <fullName evidence="2">Uncharacterized protein</fullName>
    </submittedName>
</protein>
<evidence type="ECO:0000313" key="3">
    <source>
        <dbReference type="Proteomes" id="UP000076925"/>
    </source>
</evidence>
<sequence>MFTTDNFFQYTQWSGIATLAFAGLVILGFVFKWGLRFRLVGATGFMLVITGGLFALSLTPLTHTVIPDAIHYSLVYDNGGPQAVIALPPEITPSQLEATLRQAANDLYSYGRLGAFSDNQLTVRARTIIHPEKGVSVPLYLGQIRRSLAKREDQHMAIEIYQDKVAQLPQPTA</sequence>
<reference evidence="2 3" key="1">
    <citation type="journal article" date="2013" name="Genome Biol. Evol.">
        <title>Genomes of Stigonematalean cyanobacteria (subsection V) and the evolution of oxygenic photosynthesis from prokaryotes to plastids.</title>
        <authorList>
            <person name="Dagan T."/>
            <person name="Roettger M."/>
            <person name="Stucken K."/>
            <person name="Landan G."/>
            <person name="Koch R."/>
            <person name="Major P."/>
            <person name="Gould S.B."/>
            <person name="Goremykin V.V."/>
            <person name="Rippka R."/>
            <person name="Tandeau de Marsac N."/>
            <person name="Gugger M."/>
            <person name="Lockhart P.J."/>
            <person name="Allen J.F."/>
            <person name="Brune I."/>
            <person name="Maus I."/>
            <person name="Puhler A."/>
            <person name="Martin W.F."/>
        </authorList>
    </citation>
    <scope>NUCLEOTIDE SEQUENCE [LARGE SCALE GENOMIC DNA]</scope>
    <source>
        <strain evidence="2 3">PCC 7110</strain>
    </source>
</reference>
<dbReference type="STRING" id="128403.WA1_03455"/>
<evidence type="ECO:0000256" key="1">
    <source>
        <dbReference type="SAM" id="Phobius"/>
    </source>
</evidence>
<organism evidence="2 3">
    <name type="scientific">Scytonema hofmannii PCC 7110</name>
    <dbReference type="NCBI Taxonomy" id="128403"/>
    <lineage>
        <taxon>Bacteria</taxon>
        <taxon>Bacillati</taxon>
        <taxon>Cyanobacteriota</taxon>
        <taxon>Cyanophyceae</taxon>
        <taxon>Nostocales</taxon>
        <taxon>Scytonemataceae</taxon>
        <taxon>Scytonema</taxon>
    </lineage>
</organism>
<dbReference type="AlphaFoldDB" id="A0A139X9B7"/>
<keyword evidence="3" id="KW-1185">Reference proteome</keyword>
<evidence type="ECO:0000313" key="2">
    <source>
        <dbReference type="EMBL" id="KYC41232.1"/>
    </source>
</evidence>
<accession>A0A139X9B7</accession>
<name>A0A139X9B7_9CYAN</name>